<name>A0ABS3J8S9_9HYPH</name>
<evidence type="ECO:0000313" key="1">
    <source>
        <dbReference type="EMBL" id="MBO0906079.1"/>
    </source>
</evidence>
<protein>
    <recommendedName>
        <fullName evidence="3">Cysteine rich repeat-containing protein</fullName>
    </recommendedName>
</protein>
<evidence type="ECO:0008006" key="3">
    <source>
        <dbReference type="Google" id="ProtNLM"/>
    </source>
</evidence>
<gene>
    <name evidence="1" type="ORF">J1C47_20720</name>
</gene>
<dbReference type="EMBL" id="JAFMPY010000031">
    <property type="protein sequence ID" value="MBO0906079.1"/>
    <property type="molecule type" value="Genomic_DNA"/>
</dbReference>
<organism evidence="1 2">
    <name type="scientific">Jiella sonneratiae</name>
    <dbReference type="NCBI Taxonomy" id="2816856"/>
    <lineage>
        <taxon>Bacteria</taxon>
        <taxon>Pseudomonadati</taxon>
        <taxon>Pseudomonadota</taxon>
        <taxon>Alphaproteobacteria</taxon>
        <taxon>Hyphomicrobiales</taxon>
        <taxon>Aurantimonadaceae</taxon>
        <taxon>Jiella</taxon>
    </lineage>
</organism>
<dbReference type="Pfam" id="PF00839">
    <property type="entry name" value="Cys_rich_FGFR"/>
    <property type="match status" value="1"/>
</dbReference>
<sequence length="104" mass="11040">MLENRVPVLAASTIAAIAILVVATAVPGTARAEASPEMRNEVRRLVSLCRADYDRLCRGVSPGGGRILACLDRNRKQLSPACGQSLERAKAMRDKAAARGALPQ</sequence>
<accession>A0ABS3J8S9</accession>
<dbReference type="RefSeq" id="WP_207352713.1">
    <property type="nucleotide sequence ID" value="NZ_JAFMPY010000031.1"/>
</dbReference>
<dbReference type="InterPro" id="IPR001893">
    <property type="entry name" value="Cys-rich_GLG1_repeat"/>
</dbReference>
<reference evidence="1 2" key="1">
    <citation type="submission" date="2021-03" db="EMBL/GenBank/DDBJ databases">
        <title>Whole genome sequence of Jiella sp. MQZ13P-4.</title>
        <authorList>
            <person name="Tuo L."/>
        </authorList>
    </citation>
    <scope>NUCLEOTIDE SEQUENCE [LARGE SCALE GENOMIC DNA]</scope>
    <source>
        <strain evidence="1 2">MQZ13P-4</strain>
    </source>
</reference>
<dbReference type="Proteomes" id="UP000664288">
    <property type="component" value="Unassembled WGS sequence"/>
</dbReference>
<comment type="caution">
    <text evidence="1">The sequence shown here is derived from an EMBL/GenBank/DDBJ whole genome shotgun (WGS) entry which is preliminary data.</text>
</comment>
<proteinExistence type="predicted"/>
<keyword evidence="2" id="KW-1185">Reference proteome</keyword>
<evidence type="ECO:0000313" key="2">
    <source>
        <dbReference type="Proteomes" id="UP000664288"/>
    </source>
</evidence>